<reference evidence="1" key="3">
    <citation type="submission" date="2015-04" db="UniProtKB">
        <authorList>
            <consortium name="EnsemblPlants"/>
        </authorList>
    </citation>
    <scope>IDENTIFICATION</scope>
</reference>
<dbReference type="AlphaFoldDB" id="A0A0D9V298"/>
<dbReference type="STRING" id="77586.A0A0D9V298"/>
<organism evidence="1 2">
    <name type="scientific">Leersia perrieri</name>
    <dbReference type="NCBI Taxonomy" id="77586"/>
    <lineage>
        <taxon>Eukaryota</taxon>
        <taxon>Viridiplantae</taxon>
        <taxon>Streptophyta</taxon>
        <taxon>Embryophyta</taxon>
        <taxon>Tracheophyta</taxon>
        <taxon>Spermatophyta</taxon>
        <taxon>Magnoliopsida</taxon>
        <taxon>Liliopsida</taxon>
        <taxon>Poales</taxon>
        <taxon>Poaceae</taxon>
        <taxon>BOP clade</taxon>
        <taxon>Oryzoideae</taxon>
        <taxon>Oryzeae</taxon>
        <taxon>Oryzinae</taxon>
        <taxon>Leersia</taxon>
    </lineage>
</organism>
<dbReference type="EnsemblPlants" id="LPERR01G17640.1">
    <property type="protein sequence ID" value="LPERR01G17640.1"/>
    <property type="gene ID" value="LPERR01G17640"/>
</dbReference>
<reference evidence="1 2" key="1">
    <citation type="submission" date="2012-08" db="EMBL/GenBank/DDBJ databases">
        <title>Oryza genome evolution.</title>
        <authorList>
            <person name="Wing R.A."/>
        </authorList>
    </citation>
    <scope>NUCLEOTIDE SEQUENCE</scope>
</reference>
<dbReference type="Proteomes" id="UP000032180">
    <property type="component" value="Chromosome 1"/>
</dbReference>
<sequence length="94" mass="10823">MYKPILQKSEGWLEPNEASLSFRRYTLGFVKKAVELQLLVCGERSWDIVNNSRHYYLSDHTDGLSMCATMGIRLFLANLRFYDGSLQYPPVTAT</sequence>
<dbReference type="Gramene" id="LPERR01G17640.1">
    <property type="protein sequence ID" value="LPERR01G17640.1"/>
    <property type="gene ID" value="LPERR01G17640"/>
</dbReference>
<evidence type="ECO:0000313" key="2">
    <source>
        <dbReference type="Proteomes" id="UP000032180"/>
    </source>
</evidence>
<accession>A0A0D9V298</accession>
<keyword evidence="2" id="KW-1185">Reference proteome</keyword>
<reference evidence="2" key="2">
    <citation type="submission" date="2013-12" db="EMBL/GenBank/DDBJ databases">
        <authorList>
            <person name="Yu Y."/>
            <person name="Lee S."/>
            <person name="de Baynast K."/>
            <person name="Wissotski M."/>
            <person name="Liu L."/>
            <person name="Talag J."/>
            <person name="Goicoechea J."/>
            <person name="Angelova A."/>
            <person name="Jetty R."/>
            <person name="Kudrna D."/>
            <person name="Golser W."/>
            <person name="Rivera L."/>
            <person name="Zhang J."/>
            <person name="Wing R."/>
        </authorList>
    </citation>
    <scope>NUCLEOTIDE SEQUENCE</scope>
</reference>
<name>A0A0D9V298_9ORYZ</name>
<protein>
    <submittedName>
        <fullName evidence="1">Uncharacterized protein</fullName>
    </submittedName>
</protein>
<evidence type="ECO:0000313" key="1">
    <source>
        <dbReference type="EnsemblPlants" id="LPERR01G17640.1"/>
    </source>
</evidence>
<dbReference type="HOGENOM" id="CLU_2389370_0_0_1"/>
<proteinExistence type="predicted"/>